<accession>W7BBV3</accession>
<evidence type="ECO:0000256" key="1">
    <source>
        <dbReference type="SAM" id="Phobius"/>
    </source>
</evidence>
<reference evidence="2 3" key="1">
    <citation type="journal article" date="2014" name="Int. J. Syst. Evol. Microbiol.">
        <title>Listeria floridensis sp. nov., Listeria aquatica sp. nov., Listeria cornellensis sp. nov., Listeria riparia sp. nov. and Listeria grandensis sp. nov., from agricultural and natural environments.</title>
        <authorList>
            <person name="den Bakker H.C."/>
            <person name="Warchocki S."/>
            <person name="Wright E.M."/>
            <person name="Allred A.F."/>
            <person name="Ahlstrom C."/>
            <person name="Manuel C.S."/>
            <person name="Stasiewicz M.J."/>
            <person name="Burrell A."/>
            <person name="Roof S."/>
            <person name="Strawn L."/>
            <person name="Fortes E.D."/>
            <person name="Nightingale K.K."/>
            <person name="Kephart D."/>
            <person name="Wiedmann M."/>
        </authorList>
    </citation>
    <scope>NUCLEOTIDE SEQUENCE [LARGE SCALE GENOMIC DNA]</scope>
    <source>
        <strain evidence="3">FSL F6-971</strain>
    </source>
</reference>
<name>W7BBV3_9LIST</name>
<dbReference type="STRING" id="1265819.PGRAN_07598"/>
<dbReference type="RefSeq" id="WP_036066116.1">
    <property type="nucleotide sequence ID" value="NZ_AODD01000009.1"/>
</dbReference>
<keyword evidence="1" id="KW-0812">Transmembrane</keyword>
<feature type="transmembrane region" description="Helical" evidence="1">
    <location>
        <begin position="6"/>
        <end position="21"/>
    </location>
</feature>
<feature type="transmembrane region" description="Helical" evidence="1">
    <location>
        <begin position="49"/>
        <end position="75"/>
    </location>
</feature>
<keyword evidence="3" id="KW-1185">Reference proteome</keyword>
<evidence type="ECO:0000313" key="2">
    <source>
        <dbReference type="EMBL" id="EUJ23512.1"/>
    </source>
</evidence>
<sequence>MALWGSLIIYVVISGFILIFSKKYGFRIAIALGLGLLMLFIFEDTPKDTFFVALDIGLSLSVFSILLLVVVFLWAKNRCKKV</sequence>
<dbReference type="PATRIC" id="fig|1265819.5.peg.1519"/>
<keyword evidence="1" id="KW-0472">Membrane</keyword>
<dbReference type="Proteomes" id="UP000019253">
    <property type="component" value="Unassembled WGS sequence"/>
</dbReference>
<protein>
    <submittedName>
        <fullName evidence="2">Uncharacterized protein</fullName>
    </submittedName>
</protein>
<dbReference type="AlphaFoldDB" id="W7BBV3"/>
<feature type="transmembrane region" description="Helical" evidence="1">
    <location>
        <begin position="26"/>
        <end position="43"/>
    </location>
</feature>
<proteinExistence type="predicted"/>
<keyword evidence="1" id="KW-1133">Transmembrane helix</keyword>
<evidence type="ECO:0000313" key="3">
    <source>
        <dbReference type="Proteomes" id="UP000019253"/>
    </source>
</evidence>
<gene>
    <name evidence="2" type="ORF">PGRAN_07598</name>
</gene>
<organism evidence="2 3">
    <name type="scientific">Listeria grandensis FSL F6-0971</name>
    <dbReference type="NCBI Taxonomy" id="1265819"/>
    <lineage>
        <taxon>Bacteria</taxon>
        <taxon>Bacillati</taxon>
        <taxon>Bacillota</taxon>
        <taxon>Bacilli</taxon>
        <taxon>Bacillales</taxon>
        <taxon>Listeriaceae</taxon>
        <taxon>Listeria</taxon>
    </lineage>
</organism>
<dbReference type="EMBL" id="AODD01000009">
    <property type="protein sequence ID" value="EUJ23512.1"/>
    <property type="molecule type" value="Genomic_DNA"/>
</dbReference>
<comment type="caution">
    <text evidence="2">The sequence shown here is derived from an EMBL/GenBank/DDBJ whole genome shotgun (WGS) entry which is preliminary data.</text>
</comment>